<evidence type="ECO:0000256" key="1">
    <source>
        <dbReference type="SAM" id="MobiDB-lite"/>
    </source>
</evidence>
<protein>
    <submittedName>
        <fullName evidence="2">Uncharacterized protein</fullName>
    </submittedName>
</protein>
<comment type="caution">
    <text evidence="2">The sequence shown here is derived from an EMBL/GenBank/DDBJ whole genome shotgun (WGS) entry which is preliminary data.</text>
</comment>
<accession>A0A8S9ITW1</accession>
<dbReference type="AlphaFoldDB" id="A0A8S9ITW1"/>
<feature type="region of interest" description="Disordered" evidence="1">
    <location>
        <begin position="76"/>
        <end position="96"/>
    </location>
</feature>
<reference evidence="2" key="1">
    <citation type="submission" date="2019-12" db="EMBL/GenBank/DDBJ databases">
        <title>Genome sequencing and annotation of Brassica cretica.</title>
        <authorList>
            <person name="Studholme D.J."/>
            <person name="Sarris P.F."/>
        </authorList>
    </citation>
    <scope>NUCLEOTIDE SEQUENCE</scope>
    <source>
        <strain evidence="2">PFS-102/07</strain>
        <tissue evidence="2">Leaf</tissue>
    </source>
</reference>
<dbReference type="EMBL" id="QGKY02001015">
    <property type="protein sequence ID" value="KAF2573339.1"/>
    <property type="molecule type" value="Genomic_DNA"/>
</dbReference>
<organism evidence="2">
    <name type="scientific">Brassica cretica</name>
    <name type="common">Mustard</name>
    <dbReference type="NCBI Taxonomy" id="69181"/>
    <lineage>
        <taxon>Eukaryota</taxon>
        <taxon>Viridiplantae</taxon>
        <taxon>Streptophyta</taxon>
        <taxon>Embryophyta</taxon>
        <taxon>Tracheophyta</taxon>
        <taxon>Spermatophyta</taxon>
        <taxon>Magnoliopsida</taxon>
        <taxon>eudicotyledons</taxon>
        <taxon>Gunneridae</taxon>
        <taxon>Pentapetalae</taxon>
        <taxon>rosids</taxon>
        <taxon>malvids</taxon>
        <taxon>Brassicales</taxon>
        <taxon>Brassicaceae</taxon>
        <taxon>Brassiceae</taxon>
        <taxon>Brassica</taxon>
    </lineage>
</organism>
<gene>
    <name evidence="2" type="ORF">F2Q70_00002368</name>
</gene>
<proteinExistence type="predicted"/>
<feature type="region of interest" description="Disordered" evidence="1">
    <location>
        <begin position="1"/>
        <end position="64"/>
    </location>
</feature>
<feature type="compositionally biased region" description="Polar residues" evidence="1">
    <location>
        <begin position="13"/>
        <end position="32"/>
    </location>
</feature>
<evidence type="ECO:0000313" key="2">
    <source>
        <dbReference type="EMBL" id="KAF2573339.1"/>
    </source>
</evidence>
<name>A0A8S9ITW1_BRACR</name>
<sequence length="160" mass="18540">MSSAWERSYRSDAMNSLCPTSQSDLTRATTRGRSPFTLRSDLLERQGEVAPAPERPHHSDTQRSLGLCRFESDEQAVSDVPQRLPEVAPSTQSDLPERRAEVAARRLFGRTYDLSRVFWSFFYARFTLSKPMFKYLLSHWRQIIFYLKKTTKNLLKSSSL</sequence>